<reference evidence="1" key="1">
    <citation type="submission" date="2018-05" db="EMBL/GenBank/DDBJ databases">
        <authorList>
            <person name="Lanie J.A."/>
            <person name="Ng W.-L."/>
            <person name="Kazmierczak K.M."/>
            <person name="Andrzejewski T.M."/>
            <person name="Davidsen T.M."/>
            <person name="Wayne K.J."/>
            <person name="Tettelin H."/>
            <person name="Glass J.I."/>
            <person name="Rusch D."/>
            <person name="Podicherti R."/>
            <person name="Tsui H.-C.T."/>
            <person name="Winkler M.E."/>
        </authorList>
    </citation>
    <scope>NUCLEOTIDE SEQUENCE</scope>
</reference>
<evidence type="ECO:0000313" key="1">
    <source>
        <dbReference type="EMBL" id="SVC15560.1"/>
    </source>
</evidence>
<dbReference type="PANTHER" id="PTHR11647">
    <property type="entry name" value="HYDRANTOINASE/DIHYDROPYRIMIDINASE FAMILY MEMBER"/>
    <property type="match status" value="1"/>
</dbReference>
<dbReference type="GO" id="GO:0016810">
    <property type="term" value="F:hydrolase activity, acting on carbon-nitrogen (but not peptide) bonds"/>
    <property type="evidence" value="ECO:0007669"/>
    <property type="project" value="InterPro"/>
</dbReference>
<dbReference type="InterPro" id="IPR032466">
    <property type="entry name" value="Metal_Hydrolase"/>
</dbReference>
<proteinExistence type="predicted"/>
<dbReference type="EMBL" id="UINC01076414">
    <property type="protein sequence ID" value="SVC15560.1"/>
    <property type="molecule type" value="Genomic_DNA"/>
</dbReference>
<dbReference type="SUPFAM" id="SSF51338">
    <property type="entry name" value="Composite domain of metallo-dependent hydrolases"/>
    <property type="match status" value="1"/>
</dbReference>
<dbReference type="Gene3D" id="3.20.20.140">
    <property type="entry name" value="Metal-dependent hydrolases"/>
    <property type="match status" value="2"/>
</dbReference>
<accession>A0A382JTY2</accession>
<name>A0A382JTY2_9ZZZZ</name>
<gene>
    <name evidence="1" type="ORF">METZ01_LOCUS268414</name>
</gene>
<dbReference type="InterPro" id="IPR011059">
    <property type="entry name" value="Metal-dep_hydrolase_composite"/>
</dbReference>
<feature type="non-terminal residue" evidence="1">
    <location>
        <position position="195"/>
    </location>
</feature>
<dbReference type="InterPro" id="IPR050378">
    <property type="entry name" value="Metallo-dep_Hydrolases_sf"/>
</dbReference>
<sequence>MRLIKKKLAILAILALSGLIVPFHLSANEHSSFLIINAKIIDGSGGPSRFESVRINGNRIEEVGQLQPLSGETTVDATGLILSPGFIDTHSHHENHIFEMPDALSAVSQGITTIVVGMDGGSEVPLSNFFRKLENNPVAINIAAYSGHNSLRSITMGKDYKRPSTEMEIRSMEDLLKQDMEDGALGLSTGLEYDP</sequence>
<evidence type="ECO:0008006" key="2">
    <source>
        <dbReference type="Google" id="ProtNLM"/>
    </source>
</evidence>
<dbReference type="SUPFAM" id="SSF51556">
    <property type="entry name" value="Metallo-dependent hydrolases"/>
    <property type="match status" value="1"/>
</dbReference>
<dbReference type="PANTHER" id="PTHR11647:SF1">
    <property type="entry name" value="COLLAPSIN RESPONSE MEDIATOR PROTEIN"/>
    <property type="match status" value="1"/>
</dbReference>
<organism evidence="1">
    <name type="scientific">marine metagenome</name>
    <dbReference type="NCBI Taxonomy" id="408172"/>
    <lineage>
        <taxon>unclassified sequences</taxon>
        <taxon>metagenomes</taxon>
        <taxon>ecological metagenomes</taxon>
    </lineage>
</organism>
<dbReference type="Gene3D" id="2.30.40.10">
    <property type="entry name" value="Urease, subunit C, domain 1"/>
    <property type="match status" value="1"/>
</dbReference>
<dbReference type="AlphaFoldDB" id="A0A382JTY2"/>
<protein>
    <recommendedName>
        <fullName evidence="2">Amidohydrolase 3 domain-containing protein</fullName>
    </recommendedName>
</protein>